<dbReference type="InterPro" id="IPR006103">
    <property type="entry name" value="Glyco_hydro_2_cat"/>
</dbReference>
<evidence type="ECO:0000259" key="7">
    <source>
        <dbReference type="Pfam" id="PF02837"/>
    </source>
</evidence>
<evidence type="ECO:0000256" key="1">
    <source>
        <dbReference type="ARBA" id="ARBA00007401"/>
    </source>
</evidence>
<dbReference type="ESTHER" id="9bact-a0a518amt1">
    <property type="family name" value="5_AlphaBeta_hydrolase"/>
</dbReference>
<dbReference type="PANTHER" id="PTHR42732">
    <property type="entry name" value="BETA-GALACTOSIDASE"/>
    <property type="match status" value="1"/>
</dbReference>
<dbReference type="Pfam" id="PF02837">
    <property type="entry name" value="Glyco_hydro_2_N"/>
    <property type="match status" value="1"/>
</dbReference>
<dbReference type="Gene3D" id="3.40.50.1820">
    <property type="entry name" value="alpha/beta hydrolase"/>
    <property type="match status" value="1"/>
</dbReference>
<feature type="domain" description="Glycoside hydrolase family 2 catalytic" evidence="6">
    <location>
        <begin position="337"/>
        <end position="480"/>
    </location>
</feature>
<accession>A0A518AMT1</accession>
<feature type="domain" description="Phospholipase/carboxylesterase/thioesterase" evidence="5">
    <location>
        <begin position="872"/>
        <end position="991"/>
    </location>
</feature>
<feature type="domain" description="Glycoside hydrolase family 2 immunoglobulin-like beta-sandwich" evidence="4">
    <location>
        <begin position="246"/>
        <end position="325"/>
    </location>
</feature>
<dbReference type="GO" id="GO:0004566">
    <property type="term" value="F:beta-glucuronidase activity"/>
    <property type="evidence" value="ECO:0007669"/>
    <property type="project" value="UniProtKB-EC"/>
</dbReference>
<keyword evidence="2 8" id="KW-0378">Hydrolase</keyword>
<dbReference type="InterPro" id="IPR017853">
    <property type="entry name" value="GH"/>
</dbReference>
<evidence type="ECO:0000256" key="2">
    <source>
        <dbReference type="ARBA" id="ARBA00022801"/>
    </source>
</evidence>
<dbReference type="Proteomes" id="UP000315750">
    <property type="component" value="Chromosome"/>
</dbReference>
<dbReference type="EMBL" id="CP036278">
    <property type="protein sequence ID" value="QDU56037.1"/>
    <property type="molecule type" value="Genomic_DNA"/>
</dbReference>
<dbReference type="SUPFAM" id="SSF49303">
    <property type="entry name" value="beta-Galactosidase/glucuronidase domain"/>
    <property type="match status" value="1"/>
</dbReference>
<evidence type="ECO:0000256" key="3">
    <source>
        <dbReference type="ARBA" id="ARBA00023295"/>
    </source>
</evidence>
<dbReference type="Gene3D" id="3.20.20.80">
    <property type="entry name" value="Glycosidases"/>
    <property type="match status" value="1"/>
</dbReference>
<dbReference type="KEGG" id="amuc:Pan181_22390"/>
<gene>
    <name evidence="8" type="primary">uidA_1</name>
    <name evidence="8" type="ORF">Pan181_22390</name>
</gene>
<dbReference type="InterPro" id="IPR006102">
    <property type="entry name" value="Ig-like_GH2"/>
</dbReference>
<proteinExistence type="inferred from homology"/>
<dbReference type="SUPFAM" id="SSF53474">
    <property type="entry name" value="alpha/beta-Hydrolases"/>
    <property type="match status" value="1"/>
</dbReference>
<name>A0A518AMT1_9BACT</name>
<dbReference type="SUPFAM" id="SSF51445">
    <property type="entry name" value="(Trans)glycosidases"/>
    <property type="match status" value="1"/>
</dbReference>
<dbReference type="InterPro" id="IPR029058">
    <property type="entry name" value="AB_hydrolase_fold"/>
</dbReference>
<dbReference type="EC" id="3.2.1.31" evidence="8"/>
<dbReference type="InterPro" id="IPR003140">
    <property type="entry name" value="PLipase/COase/thioEstase"/>
</dbReference>
<dbReference type="Gene3D" id="2.60.40.10">
    <property type="entry name" value="Immunoglobulins"/>
    <property type="match status" value="1"/>
</dbReference>
<protein>
    <submittedName>
        <fullName evidence="8">Beta-glucuronidase</fullName>
        <ecNumber evidence="8">3.2.1.31</ecNumber>
    </submittedName>
</protein>
<dbReference type="Pfam" id="PF00703">
    <property type="entry name" value="Glyco_hydro_2"/>
    <property type="match status" value="1"/>
</dbReference>
<keyword evidence="3 8" id="KW-0326">Glycosidase</keyword>
<dbReference type="Gene3D" id="2.60.120.260">
    <property type="entry name" value="Galactose-binding domain-like"/>
    <property type="match status" value="2"/>
</dbReference>
<reference evidence="8 9" key="1">
    <citation type="submission" date="2019-02" db="EMBL/GenBank/DDBJ databases">
        <title>Deep-cultivation of Planctomycetes and their phenomic and genomic characterization uncovers novel biology.</title>
        <authorList>
            <person name="Wiegand S."/>
            <person name="Jogler M."/>
            <person name="Boedeker C."/>
            <person name="Pinto D."/>
            <person name="Vollmers J."/>
            <person name="Rivas-Marin E."/>
            <person name="Kohn T."/>
            <person name="Peeters S.H."/>
            <person name="Heuer A."/>
            <person name="Rast P."/>
            <person name="Oberbeckmann S."/>
            <person name="Bunk B."/>
            <person name="Jeske O."/>
            <person name="Meyerdierks A."/>
            <person name="Storesund J.E."/>
            <person name="Kallscheuer N."/>
            <person name="Luecker S."/>
            <person name="Lage O.M."/>
            <person name="Pohl T."/>
            <person name="Merkel B.J."/>
            <person name="Hornburger P."/>
            <person name="Mueller R.-W."/>
            <person name="Bruemmer F."/>
            <person name="Labrenz M."/>
            <person name="Spormann A.M."/>
            <person name="Op den Camp H."/>
            <person name="Overmann J."/>
            <person name="Amann R."/>
            <person name="Jetten M.S.M."/>
            <person name="Mascher T."/>
            <person name="Medema M.H."/>
            <person name="Devos D.P."/>
            <person name="Kaster A.-K."/>
            <person name="Ovreas L."/>
            <person name="Rohde M."/>
            <person name="Galperin M.Y."/>
            <person name="Jogler C."/>
        </authorList>
    </citation>
    <scope>NUCLEOTIDE SEQUENCE [LARGE SCALE GENOMIC DNA]</scope>
    <source>
        <strain evidence="8 9">Pan181</strain>
    </source>
</reference>
<evidence type="ECO:0000259" key="6">
    <source>
        <dbReference type="Pfam" id="PF02836"/>
    </source>
</evidence>
<evidence type="ECO:0000259" key="5">
    <source>
        <dbReference type="Pfam" id="PF02230"/>
    </source>
</evidence>
<feature type="domain" description="Glycosyl hydrolases family 2 sugar binding" evidence="7">
    <location>
        <begin position="108"/>
        <end position="200"/>
    </location>
</feature>
<dbReference type="GO" id="GO:0005975">
    <property type="term" value="P:carbohydrate metabolic process"/>
    <property type="evidence" value="ECO:0007669"/>
    <property type="project" value="InterPro"/>
</dbReference>
<dbReference type="AlphaFoldDB" id="A0A518AMT1"/>
<dbReference type="InterPro" id="IPR036156">
    <property type="entry name" value="Beta-gal/glucu_dom_sf"/>
</dbReference>
<dbReference type="Pfam" id="PF02230">
    <property type="entry name" value="Abhydrolase_2"/>
    <property type="match status" value="1"/>
</dbReference>
<evidence type="ECO:0000313" key="8">
    <source>
        <dbReference type="EMBL" id="QDU56037.1"/>
    </source>
</evidence>
<dbReference type="SUPFAM" id="SSF49785">
    <property type="entry name" value="Galactose-binding domain-like"/>
    <property type="match status" value="2"/>
</dbReference>
<keyword evidence="9" id="KW-1185">Reference proteome</keyword>
<dbReference type="InterPro" id="IPR051913">
    <property type="entry name" value="GH2_Domain-Containing"/>
</dbReference>
<dbReference type="InterPro" id="IPR006104">
    <property type="entry name" value="Glyco_hydro_2_N"/>
</dbReference>
<dbReference type="Pfam" id="PF02836">
    <property type="entry name" value="Glyco_hydro_2_C"/>
    <property type="match status" value="1"/>
</dbReference>
<evidence type="ECO:0000259" key="4">
    <source>
        <dbReference type="Pfam" id="PF00703"/>
    </source>
</evidence>
<comment type="similarity">
    <text evidence="1">Belongs to the glycosyl hydrolase 2 family.</text>
</comment>
<sequence length="1009" mass="112727">MPQENSIYSDGFMMNRNVALPLFTLLAILAAASVSPLRAQDAAEWKPVDPPMLTRWAKDIDPNQPLPEYPRPQLTRSDWMNLNGLWQYAITDKQSTRPINWDGQILVPYPVESALSGVKRSLKPEDALYYSRKFEVPSDWSGKRILLHFGAVDYRCQVFVNYKRVGSHEGGYDPFSFDITPYLTGDKEQSLMVKVTDPTYTEGQPRGKQTLSPAGIMYTPTSGIWQTVWLEPVADGGVEDLIIVPDVDGESVKVTVDLYGDSKDTVSVEVKGGESISGAAGEELTVPVKSPRLWSPEDPYLYDMTIQVEQQGKVVDEIGTYFGMRSIKKAEVDGVQRLLLNGKPLFMFGPLDQGFWPDGVYTAPTDEALKYDIEITKKLGFNTTRKHIKVEPARWYYHADRLGLIVWQDMPSANSYDTPPGGRPAVDKDAYETQLKALIDNLENHPAIVMWIVFNESQGKHDTAKLVRIVRDLDPSRLVNEDSGFQGHGGPYRGFGDLFDCHPYPAPRVFDAPEGKAFALGEYGGIGLKMGNNPWQAKGWGYTTTKNSRELEDLYAQFTGMLKKFNEENGLTSAIYTQLTDVEIEINGLLTYDRQLKIDPEWIAKANRFEWDGPKYVPLVADSRTSSVEYTYTFTQPGDEWMQPACDTSSWKTGEGGFGTRETPNIGKLGTKWNTSDIWLRREVDLPELDAEQLSQLVLQIYHDDDVKVYFNGVLAIDKSGFESNYASVSVSDEARQALKPGEKNLVAIHCHQGTGGQYIDFGLGVLDPNRPVSSESASADGKGEQVSKTFTRTAQVEQQLDYLFYLPSDYDANRTEGWPLMLFLHGAGERGSDVSKVKVHGPPKLVANGKDLPCILVSPQCPKGRVWNVDELNGLLDSIMEEYNVDADRVYLTGLSMGGFGTWNLGTSNPERFAALAPICGGGDEIAVMLAADEKKETLRNLPVWAFHGEIDPVVPLEASQKMVDALKKIGSEKVKFTTYPEAAHDSWTQTYDNPEFFKWMFEQKRGK</sequence>
<dbReference type="InterPro" id="IPR013783">
    <property type="entry name" value="Ig-like_fold"/>
</dbReference>
<organism evidence="8 9">
    <name type="scientific">Aeoliella mucimassa</name>
    <dbReference type="NCBI Taxonomy" id="2527972"/>
    <lineage>
        <taxon>Bacteria</taxon>
        <taxon>Pseudomonadati</taxon>
        <taxon>Planctomycetota</taxon>
        <taxon>Planctomycetia</taxon>
        <taxon>Pirellulales</taxon>
        <taxon>Lacipirellulaceae</taxon>
        <taxon>Aeoliella</taxon>
    </lineage>
</organism>
<evidence type="ECO:0000313" key="9">
    <source>
        <dbReference type="Proteomes" id="UP000315750"/>
    </source>
</evidence>
<dbReference type="PANTHER" id="PTHR42732:SF2">
    <property type="entry name" value="BETA-MANNOSIDASE"/>
    <property type="match status" value="1"/>
</dbReference>
<dbReference type="InterPro" id="IPR008979">
    <property type="entry name" value="Galactose-bd-like_sf"/>
</dbReference>